<dbReference type="SMART" id="SM00382">
    <property type="entry name" value="AAA"/>
    <property type="match status" value="1"/>
</dbReference>
<dbReference type="InterPro" id="IPR027417">
    <property type="entry name" value="P-loop_NTPase"/>
</dbReference>
<keyword evidence="2" id="KW-0547">Nucleotide-binding</keyword>
<dbReference type="PANTHER" id="PTHR42935">
    <property type="entry name" value="SLR0930 PROTEIN"/>
    <property type="match status" value="1"/>
</dbReference>
<dbReference type="RefSeq" id="WP_316790953.1">
    <property type="nucleotide sequence ID" value="NZ_CP053540.1"/>
</dbReference>
<dbReference type="InterPro" id="IPR003593">
    <property type="entry name" value="AAA+_ATPase"/>
</dbReference>
<evidence type="ECO:0000313" key="2">
    <source>
        <dbReference type="EMBL" id="WOB42443.1"/>
    </source>
</evidence>
<protein>
    <submittedName>
        <fullName evidence="2">ATP-binding protein</fullName>
    </submittedName>
</protein>
<dbReference type="KEGG" id="tog:HNI00_04200"/>
<dbReference type="SUPFAM" id="SSF52540">
    <property type="entry name" value="P-loop containing nucleoside triphosphate hydrolases"/>
    <property type="match status" value="1"/>
</dbReference>
<dbReference type="PANTHER" id="PTHR42935:SF1">
    <property type="entry name" value="SLR0930 PROTEIN"/>
    <property type="match status" value="1"/>
</dbReference>
<gene>
    <name evidence="2" type="ORF">HNI00_04200</name>
</gene>
<dbReference type="AlphaFoldDB" id="A0AA96Y7E7"/>
<dbReference type="Gene3D" id="3.40.50.300">
    <property type="entry name" value="P-loop containing nucleotide triphosphate hydrolases"/>
    <property type="match status" value="1"/>
</dbReference>
<dbReference type="EMBL" id="CP053540">
    <property type="protein sequence ID" value="WOB42443.1"/>
    <property type="molecule type" value="Genomic_DNA"/>
</dbReference>
<evidence type="ECO:0000259" key="1">
    <source>
        <dbReference type="SMART" id="SM00382"/>
    </source>
</evidence>
<dbReference type="CDD" id="cd00009">
    <property type="entry name" value="AAA"/>
    <property type="match status" value="1"/>
</dbReference>
<organism evidence="2">
    <name type="scientific">Thermoleptolyngbya oregonensis NK1-22</name>
    <dbReference type="NCBI Taxonomy" id="2547457"/>
    <lineage>
        <taxon>Bacteria</taxon>
        <taxon>Bacillati</taxon>
        <taxon>Cyanobacteriota</taxon>
        <taxon>Cyanophyceae</taxon>
        <taxon>Oculatellales</taxon>
        <taxon>Oculatellaceae</taxon>
        <taxon>Thermoleptolyngbya</taxon>
    </lineage>
</organism>
<proteinExistence type="predicted"/>
<keyword evidence="2" id="KW-0067">ATP-binding</keyword>
<accession>A0AA96Y7E7</accession>
<feature type="domain" description="AAA+ ATPase" evidence="1">
    <location>
        <begin position="235"/>
        <end position="347"/>
    </location>
</feature>
<reference evidence="2" key="1">
    <citation type="submission" date="2020-05" db="EMBL/GenBank/DDBJ databases">
        <authorList>
            <person name="Zhu T."/>
            <person name="Keshari N."/>
            <person name="Lu X."/>
        </authorList>
    </citation>
    <scope>NUCLEOTIDE SEQUENCE</scope>
    <source>
        <strain evidence="2">NK1-22</strain>
    </source>
</reference>
<sequence length="445" mass="49446">MDAQVLKQIHLLQQQAASLLVYPSVLRQEPGQALLRLLAALGRSPADRVDLLKAYGDWFYTLATRQQSWQSHLLDQILLDDNPFTQATQRTDLSDLPQPLVAAAAADLRSLQALYTTCTGDRLGQWLAIAAGLSLPPVSWSAADDPKASASPQTQTIRAQFQAAADWASLLPDLAQHYRSAGVGDYARYRAFRWQGGRLEGIPHPDPISLDALVGYERQKQQLLQNTEALLAGAPALNVLLYGSRGTGKSSLVKALLNQYGDRGLRLIEVSKAELARLPDILPLLRDVPQAFILFVDDLSFEEDDEAFKALKVVLEGSVVARSPNVVVYATSNRRHLIREFFGDRPRPSDADEIHNWDTVQEKLSFGDRFGLTLTFEPADQDTYLEIVRHLARQNDLPLDPKTLEFQALQWATQQNGRSGRTARQFVDWVRSTSLLSVETGSQEA</sequence>
<dbReference type="InterPro" id="IPR008533">
    <property type="entry name" value="DUF815"/>
</dbReference>
<dbReference type="Pfam" id="PF05673">
    <property type="entry name" value="DUF815"/>
    <property type="match status" value="1"/>
</dbReference>
<name>A0AA96Y7E7_9CYAN</name>
<dbReference type="GO" id="GO:0005524">
    <property type="term" value="F:ATP binding"/>
    <property type="evidence" value="ECO:0007669"/>
    <property type="project" value="UniProtKB-KW"/>
</dbReference>